<protein>
    <submittedName>
        <fullName evidence="2">Methylenetetrahydrofolate reductase C-terminal domain-containing protein</fullName>
    </submittedName>
</protein>
<organism evidence="2 3">
    <name type="scientific">Geomobilimonas luticola</name>
    <dbReference type="NCBI Taxonomy" id="1114878"/>
    <lineage>
        <taxon>Bacteria</taxon>
        <taxon>Pseudomonadati</taxon>
        <taxon>Thermodesulfobacteriota</taxon>
        <taxon>Desulfuromonadia</taxon>
        <taxon>Geobacterales</taxon>
        <taxon>Geobacteraceae</taxon>
        <taxon>Geomobilimonas</taxon>
    </lineage>
</organism>
<dbReference type="PANTHER" id="PTHR38755:SF1">
    <property type="entry name" value="METHYLENE-TETRAHYDROFOLATE REDUCTASE C-TERMINAL DOMAIN-CONTAINING PROTEIN"/>
    <property type="match status" value="1"/>
</dbReference>
<comment type="caution">
    <text evidence="2">The sequence shown here is derived from an EMBL/GenBank/DDBJ whole genome shotgun (WGS) entry which is preliminary data.</text>
</comment>
<evidence type="ECO:0000313" key="2">
    <source>
        <dbReference type="EMBL" id="MBT0654543.1"/>
    </source>
</evidence>
<evidence type="ECO:0000259" key="1">
    <source>
        <dbReference type="Pfam" id="PF12225"/>
    </source>
</evidence>
<gene>
    <name evidence="2" type="ORF">KI810_15940</name>
</gene>
<evidence type="ECO:0000313" key="3">
    <source>
        <dbReference type="Proteomes" id="UP000756860"/>
    </source>
</evidence>
<dbReference type="Pfam" id="PF12225">
    <property type="entry name" value="DUF5981"/>
    <property type="match status" value="1"/>
</dbReference>
<name>A0ABS5SGQ0_9BACT</name>
<dbReference type="EMBL" id="JAHCVK010000011">
    <property type="protein sequence ID" value="MBT0654543.1"/>
    <property type="molecule type" value="Genomic_DNA"/>
</dbReference>
<dbReference type="PANTHER" id="PTHR38755">
    <property type="entry name" value="5,10-METHYLENETETRAHYDROFOLATE REDUCTASE"/>
    <property type="match status" value="1"/>
</dbReference>
<reference evidence="2 3" key="1">
    <citation type="submission" date="2021-05" db="EMBL/GenBank/DDBJ databases">
        <title>The draft genome of Geobacter luticola JCM 17780.</title>
        <authorList>
            <person name="Xu Z."/>
            <person name="Masuda Y."/>
            <person name="Itoh H."/>
            <person name="Senoo K."/>
        </authorList>
    </citation>
    <scope>NUCLEOTIDE SEQUENCE [LARGE SCALE GENOMIC DNA]</scope>
    <source>
        <strain evidence="2 3">JCM 17780</strain>
    </source>
</reference>
<dbReference type="InterPro" id="IPR022026">
    <property type="entry name" value="DUF5981"/>
</dbReference>
<sequence>MIVSKQKPLEDILASLDGHSRVFLVGCAKCATVCKSGGEEEIWQMQESLTSAGKEVTGSVVIDEACHMLRVGRDLRARKEIVDEADALLVLACGAGVQSIAASAGKPAIAGADTLFLGNIRRFGQFEQRCSLCGECILTETAGICPVTVCPKGLLNGPCGGMDQGRCETDPEAECVWHQIYQRLKEQQATENLKKIAPGKDFSRMLKPGKLKLDK</sequence>
<feature type="domain" description="Methylene-tetrahydrofolate reductase C-terminal-like" evidence="1">
    <location>
        <begin position="110"/>
        <end position="202"/>
    </location>
</feature>
<accession>A0ABS5SGQ0</accession>
<dbReference type="Proteomes" id="UP000756860">
    <property type="component" value="Unassembled WGS sequence"/>
</dbReference>
<proteinExistence type="predicted"/>
<keyword evidence="3" id="KW-1185">Reference proteome</keyword>
<dbReference type="RefSeq" id="WP_214176551.1">
    <property type="nucleotide sequence ID" value="NZ_JAHCVK010000011.1"/>
</dbReference>